<dbReference type="Gene3D" id="1.10.10.10">
    <property type="entry name" value="Winged helix-like DNA-binding domain superfamily/Winged helix DNA-binding domain"/>
    <property type="match status" value="1"/>
</dbReference>
<accession>A0A5C5UQJ3</accession>
<dbReference type="OrthoDB" id="9806864at2"/>
<comment type="subcellular location">
    <subcellularLocation>
        <location evidence="1">Cytoplasm</location>
    </subcellularLocation>
</comment>
<evidence type="ECO:0000259" key="2">
    <source>
        <dbReference type="PROSITE" id="PS50995"/>
    </source>
</evidence>
<dbReference type="EMBL" id="VOHM01000004">
    <property type="protein sequence ID" value="TWT28584.1"/>
    <property type="molecule type" value="Genomic_DNA"/>
</dbReference>
<dbReference type="SMART" id="SM00347">
    <property type="entry name" value="HTH_MARR"/>
    <property type="match status" value="1"/>
</dbReference>
<organism evidence="3 4">
    <name type="scientific">Corynebacterium canis</name>
    <dbReference type="NCBI Taxonomy" id="679663"/>
    <lineage>
        <taxon>Bacteria</taxon>
        <taxon>Bacillati</taxon>
        <taxon>Actinomycetota</taxon>
        <taxon>Actinomycetes</taxon>
        <taxon>Mycobacteriales</taxon>
        <taxon>Corynebacteriaceae</taxon>
        <taxon>Corynebacterium</taxon>
    </lineage>
</organism>
<dbReference type="PROSITE" id="PS50995">
    <property type="entry name" value="HTH_MARR_2"/>
    <property type="match status" value="1"/>
</dbReference>
<keyword evidence="4" id="KW-1185">Reference proteome</keyword>
<dbReference type="GO" id="GO:0003700">
    <property type="term" value="F:DNA-binding transcription factor activity"/>
    <property type="evidence" value="ECO:0007669"/>
    <property type="project" value="InterPro"/>
</dbReference>
<dbReference type="Pfam" id="PF01047">
    <property type="entry name" value="MarR"/>
    <property type="match status" value="1"/>
</dbReference>
<dbReference type="InterPro" id="IPR000835">
    <property type="entry name" value="HTH_MarR-typ"/>
</dbReference>
<protein>
    <submittedName>
        <fullName evidence="3">MarR family transcriptional regulator</fullName>
    </submittedName>
</protein>
<proteinExistence type="predicted"/>
<dbReference type="GO" id="GO:0005737">
    <property type="term" value="C:cytoplasm"/>
    <property type="evidence" value="ECO:0007669"/>
    <property type="project" value="UniProtKB-SubCell"/>
</dbReference>
<feature type="domain" description="HTH marR-type" evidence="2">
    <location>
        <begin position="20"/>
        <end position="150"/>
    </location>
</feature>
<evidence type="ECO:0000256" key="1">
    <source>
        <dbReference type="ARBA" id="ARBA00004496"/>
    </source>
</evidence>
<name>A0A5C5UQJ3_9CORY</name>
<evidence type="ECO:0000313" key="4">
    <source>
        <dbReference type="Proteomes" id="UP000320791"/>
    </source>
</evidence>
<sequence>MASHDILNDVNKPKTHLNLDDLVCFSLYSAARAVQQVYRGHLDRWGITYPQYLVLVCLWEEDGLSVNELGERLHLDSGTLSPLLKRMEAADLLVRLIDPTDTRRRILSLTQRGRDLEVEAGPLQRCVAASVDLTRFELAELHQLTGRVVESLNNRRVPMDGRAFSGVRRNPKAQN</sequence>
<dbReference type="InterPro" id="IPR036390">
    <property type="entry name" value="WH_DNA-bd_sf"/>
</dbReference>
<dbReference type="AlphaFoldDB" id="A0A5C5UQJ3"/>
<dbReference type="SUPFAM" id="SSF46785">
    <property type="entry name" value="Winged helix' DNA-binding domain"/>
    <property type="match status" value="1"/>
</dbReference>
<evidence type="ECO:0000313" key="3">
    <source>
        <dbReference type="EMBL" id="TWT28584.1"/>
    </source>
</evidence>
<dbReference type="GO" id="GO:0006950">
    <property type="term" value="P:response to stress"/>
    <property type="evidence" value="ECO:0007669"/>
    <property type="project" value="TreeGrafter"/>
</dbReference>
<gene>
    <name evidence="3" type="ORF">FRX94_03180</name>
</gene>
<dbReference type="InterPro" id="IPR036388">
    <property type="entry name" value="WH-like_DNA-bd_sf"/>
</dbReference>
<dbReference type="PANTHER" id="PTHR33164">
    <property type="entry name" value="TRANSCRIPTIONAL REGULATOR, MARR FAMILY"/>
    <property type="match status" value="1"/>
</dbReference>
<reference evidence="3 4" key="1">
    <citation type="submission" date="2019-08" db="EMBL/GenBank/DDBJ databases">
        <authorList>
            <person name="Lei W."/>
        </authorList>
    </citation>
    <scope>NUCLEOTIDE SEQUENCE [LARGE SCALE GENOMIC DNA]</scope>
    <source>
        <strain evidence="3 4">CCUG 58627</strain>
    </source>
</reference>
<comment type="caution">
    <text evidence="3">The sequence shown here is derived from an EMBL/GenBank/DDBJ whole genome shotgun (WGS) entry which is preliminary data.</text>
</comment>
<dbReference type="PANTHER" id="PTHR33164:SF5">
    <property type="entry name" value="ORGANIC HYDROPEROXIDE RESISTANCE TRANSCRIPTIONAL REGULATOR"/>
    <property type="match status" value="1"/>
</dbReference>
<dbReference type="Proteomes" id="UP000320791">
    <property type="component" value="Unassembled WGS sequence"/>
</dbReference>
<dbReference type="InterPro" id="IPR039422">
    <property type="entry name" value="MarR/SlyA-like"/>
</dbReference>